<proteinExistence type="predicted"/>
<keyword evidence="2" id="KW-1185">Reference proteome</keyword>
<dbReference type="OrthoDB" id="2998174at2759"/>
<dbReference type="InterPro" id="IPR008949">
    <property type="entry name" value="Isoprenoid_synthase_dom_sf"/>
</dbReference>
<organism evidence="1 2">
    <name type="scientific">Aspergillus wentii DTO 134E9</name>
    <dbReference type="NCBI Taxonomy" id="1073089"/>
    <lineage>
        <taxon>Eukaryota</taxon>
        <taxon>Fungi</taxon>
        <taxon>Dikarya</taxon>
        <taxon>Ascomycota</taxon>
        <taxon>Pezizomycotina</taxon>
        <taxon>Eurotiomycetes</taxon>
        <taxon>Eurotiomycetidae</taxon>
        <taxon>Eurotiales</taxon>
        <taxon>Aspergillaceae</taxon>
        <taxon>Aspergillus</taxon>
        <taxon>Aspergillus subgen. Cremei</taxon>
    </lineage>
</organism>
<evidence type="ECO:0000313" key="1">
    <source>
        <dbReference type="EMBL" id="OJJ35350.1"/>
    </source>
</evidence>
<dbReference type="Proteomes" id="UP000184383">
    <property type="component" value="Unassembled WGS sequence"/>
</dbReference>
<dbReference type="RefSeq" id="XP_040689026.1">
    <property type="nucleotide sequence ID" value="XM_040835348.1"/>
</dbReference>
<dbReference type="AlphaFoldDB" id="A0A1L9RK91"/>
<name>A0A1L9RK91_ASPWE</name>
<accession>A0A1L9RK91</accession>
<dbReference type="EMBL" id="KV878212">
    <property type="protein sequence ID" value="OJJ35350.1"/>
    <property type="molecule type" value="Genomic_DNA"/>
</dbReference>
<sequence>MRSLAVNPLVYTAPAFIVFPEVQDPLLYWISVAPQIGQYVAFINDLLSFPKEIRAGEEWNYLSMTSRARRQAGEPSRFSQRVLLLVILCGPSGIRCTRQSRTH</sequence>
<dbReference type="VEuPathDB" id="FungiDB:ASPWEDRAFT_40558"/>
<evidence type="ECO:0000313" key="2">
    <source>
        <dbReference type="Proteomes" id="UP000184383"/>
    </source>
</evidence>
<dbReference type="SUPFAM" id="SSF48576">
    <property type="entry name" value="Terpenoid synthases"/>
    <property type="match status" value="1"/>
</dbReference>
<gene>
    <name evidence="1" type="ORF">ASPWEDRAFT_40558</name>
</gene>
<dbReference type="STRING" id="1073089.A0A1L9RK91"/>
<dbReference type="Gene3D" id="1.10.600.10">
    <property type="entry name" value="Farnesyl Diphosphate Synthase"/>
    <property type="match status" value="1"/>
</dbReference>
<protein>
    <submittedName>
        <fullName evidence="1">Uncharacterized protein</fullName>
    </submittedName>
</protein>
<dbReference type="GeneID" id="63751196"/>
<reference evidence="2" key="1">
    <citation type="journal article" date="2017" name="Genome Biol.">
        <title>Comparative genomics reveals high biological diversity and specific adaptations in the industrially and medically important fungal genus Aspergillus.</title>
        <authorList>
            <person name="de Vries R.P."/>
            <person name="Riley R."/>
            <person name="Wiebenga A."/>
            <person name="Aguilar-Osorio G."/>
            <person name="Amillis S."/>
            <person name="Uchima C.A."/>
            <person name="Anderluh G."/>
            <person name="Asadollahi M."/>
            <person name="Askin M."/>
            <person name="Barry K."/>
            <person name="Battaglia E."/>
            <person name="Bayram O."/>
            <person name="Benocci T."/>
            <person name="Braus-Stromeyer S.A."/>
            <person name="Caldana C."/>
            <person name="Canovas D."/>
            <person name="Cerqueira G.C."/>
            <person name="Chen F."/>
            <person name="Chen W."/>
            <person name="Choi C."/>
            <person name="Clum A."/>
            <person name="Dos Santos R.A."/>
            <person name="Damasio A.R."/>
            <person name="Diallinas G."/>
            <person name="Emri T."/>
            <person name="Fekete E."/>
            <person name="Flipphi M."/>
            <person name="Freyberg S."/>
            <person name="Gallo A."/>
            <person name="Gournas C."/>
            <person name="Habgood R."/>
            <person name="Hainaut M."/>
            <person name="Harispe M.L."/>
            <person name="Henrissat B."/>
            <person name="Hilden K.S."/>
            <person name="Hope R."/>
            <person name="Hossain A."/>
            <person name="Karabika E."/>
            <person name="Karaffa L."/>
            <person name="Karanyi Z."/>
            <person name="Krasevec N."/>
            <person name="Kuo A."/>
            <person name="Kusch H."/>
            <person name="LaButti K."/>
            <person name="Lagendijk E.L."/>
            <person name="Lapidus A."/>
            <person name="Levasseur A."/>
            <person name="Lindquist E."/>
            <person name="Lipzen A."/>
            <person name="Logrieco A.F."/>
            <person name="MacCabe A."/>
            <person name="Maekelae M.R."/>
            <person name="Malavazi I."/>
            <person name="Melin P."/>
            <person name="Meyer V."/>
            <person name="Mielnichuk N."/>
            <person name="Miskei M."/>
            <person name="Molnar A.P."/>
            <person name="Mule G."/>
            <person name="Ngan C.Y."/>
            <person name="Orejas M."/>
            <person name="Orosz E."/>
            <person name="Ouedraogo J.P."/>
            <person name="Overkamp K.M."/>
            <person name="Park H.-S."/>
            <person name="Perrone G."/>
            <person name="Piumi F."/>
            <person name="Punt P.J."/>
            <person name="Ram A.F."/>
            <person name="Ramon A."/>
            <person name="Rauscher S."/>
            <person name="Record E."/>
            <person name="Riano-Pachon D.M."/>
            <person name="Robert V."/>
            <person name="Roehrig J."/>
            <person name="Ruller R."/>
            <person name="Salamov A."/>
            <person name="Salih N.S."/>
            <person name="Samson R.A."/>
            <person name="Sandor E."/>
            <person name="Sanguinetti M."/>
            <person name="Schuetze T."/>
            <person name="Sepcic K."/>
            <person name="Shelest E."/>
            <person name="Sherlock G."/>
            <person name="Sophianopoulou V."/>
            <person name="Squina F.M."/>
            <person name="Sun H."/>
            <person name="Susca A."/>
            <person name="Todd R.B."/>
            <person name="Tsang A."/>
            <person name="Unkles S.E."/>
            <person name="van de Wiele N."/>
            <person name="van Rossen-Uffink D."/>
            <person name="Oliveira J.V."/>
            <person name="Vesth T.C."/>
            <person name="Visser J."/>
            <person name="Yu J.-H."/>
            <person name="Zhou M."/>
            <person name="Andersen M.R."/>
            <person name="Archer D.B."/>
            <person name="Baker S.E."/>
            <person name="Benoit I."/>
            <person name="Brakhage A.A."/>
            <person name="Braus G.H."/>
            <person name="Fischer R."/>
            <person name="Frisvad J.C."/>
            <person name="Goldman G.H."/>
            <person name="Houbraken J."/>
            <person name="Oakley B."/>
            <person name="Pocsi I."/>
            <person name="Scazzocchio C."/>
            <person name="Seiboth B."/>
            <person name="vanKuyk P.A."/>
            <person name="Wortman J."/>
            <person name="Dyer P.S."/>
            <person name="Grigoriev I.V."/>
        </authorList>
    </citation>
    <scope>NUCLEOTIDE SEQUENCE [LARGE SCALE GENOMIC DNA]</scope>
    <source>
        <strain evidence="2">DTO 134E9</strain>
    </source>
</reference>